<keyword evidence="2" id="KW-0238">DNA-binding</keyword>
<evidence type="ECO:0000259" key="4">
    <source>
        <dbReference type="PROSITE" id="PS01124"/>
    </source>
</evidence>
<keyword evidence="6" id="KW-1185">Reference proteome</keyword>
<dbReference type="RefSeq" id="WP_068696163.1">
    <property type="nucleotide sequence ID" value="NZ_CP014167.1"/>
</dbReference>
<dbReference type="AlphaFoldDB" id="A0A1B1N0M5"/>
<keyword evidence="3" id="KW-0804">Transcription</keyword>
<dbReference type="STRING" id="1462996.AWM70_10470"/>
<evidence type="ECO:0000256" key="1">
    <source>
        <dbReference type="ARBA" id="ARBA00023015"/>
    </source>
</evidence>
<reference evidence="5 6" key="1">
    <citation type="submission" date="2016-01" db="EMBL/GenBank/DDBJ databases">
        <title>Complete Genome Sequence of Paenibacillus yonginensis DCY84, a novel Plant Growth-Promoting Bacteria with Elicitation of Induced Systemic Resistance.</title>
        <authorList>
            <person name="Kim Y.J."/>
            <person name="Yang D.C."/>
            <person name="Sukweenadhi J."/>
        </authorList>
    </citation>
    <scope>NUCLEOTIDE SEQUENCE [LARGE SCALE GENOMIC DNA]</scope>
    <source>
        <strain evidence="5 6">DCY84</strain>
    </source>
</reference>
<sequence>MVAEEHLVILAAGYSVHRKAYGSNDANGPDHYLIRLQTEGKARTRIGSELVDVEMGDVLLFSPREPYELYIDSAAQSKTSSILSGDYYIFTDGSWIRNWWAAKSRPNKIRMPMTDAFINLFRQISLEQQRVSRLKDEIAAHYIKILCLEIDRQLEEQPRDGQRSYLAYQLKHFVEENAATSFRLEDAAAHVGISVSRAVHLFKATFGQSIIQYATDIRLNMARERIIFSPLSLEHVAESSGFPSYNYFHKVFRSKFGMSPKQFRLASRENTK</sequence>
<dbReference type="InterPro" id="IPR018060">
    <property type="entry name" value="HTH_AraC"/>
</dbReference>
<dbReference type="PANTHER" id="PTHR43280">
    <property type="entry name" value="ARAC-FAMILY TRANSCRIPTIONAL REGULATOR"/>
    <property type="match status" value="1"/>
</dbReference>
<dbReference type="Gene3D" id="2.60.120.280">
    <property type="entry name" value="Regulatory protein AraC"/>
    <property type="match status" value="1"/>
</dbReference>
<dbReference type="KEGG" id="pyg:AWM70_10470"/>
<dbReference type="InterPro" id="IPR009057">
    <property type="entry name" value="Homeodomain-like_sf"/>
</dbReference>
<dbReference type="InterPro" id="IPR037923">
    <property type="entry name" value="HTH-like"/>
</dbReference>
<gene>
    <name evidence="5" type="ORF">AWM70_10470</name>
</gene>
<dbReference type="SUPFAM" id="SSF46689">
    <property type="entry name" value="Homeodomain-like"/>
    <property type="match status" value="2"/>
</dbReference>
<dbReference type="OrthoDB" id="345364at2"/>
<accession>A0A1B1N0M5</accession>
<dbReference type="InterPro" id="IPR003313">
    <property type="entry name" value="AraC-bd"/>
</dbReference>
<dbReference type="Pfam" id="PF12833">
    <property type="entry name" value="HTH_18"/>
    <property type="match status" value="1"/>
</dbReference>
<dbReference type="PANTHER" id="PTHR43280:SF2">
    <property type="entry name" value="HTH-TYPE TRANSCRIPTIONAL REGULATOR EXSA"/>
    <property type="match status" value="1"/>
</dbReference>
<dbReference type="SMART" id="SM00342">
    <property type="entry name" value="HTH_ARAC"/>
    <property type="match status" value="1"/>
</dbReference>
<evidence type="ECO:0000313" key="5">
    <source>
        <dbReference type="EMBL" id="ANS74972.1"/>
    </source>
</evidence>
<dbReference type="Pfam" id="PF02311">
    <property type="entry name" value="AraC_binding"/>
    <property type="match status" value="1"/>
</dbReference>
<dbReference type="EMBL" id="CP014167">
    <property type="protein sequence ID" value="ANS74972.1"/>
    <property type="molecule type" value="Genomic_DNA"/>
</dbReference>
<name>A0A1B1N0M5_9BACL</name>
<evidence type="ECO:0000256" key="3">
    <source>
        <dbReference type="ARBA" id="ARBA00023163"/>
    </source>
</evidence>
<dbReference type="Gene3D" id="1.10.10.60">
    <property type="entry name" value="Homeodomain-like"/>
    <property type="match status" value="1"/>
</dbReference>
<dbReference type="GO" id="GO:0043565">
    <property type="term" value="F:sequence-specific DNA binding"/>
    <property type="evidence" value="ECO:0007669"/>
    <property type="project" value="InterPro"/>
</dbReference>
<dbReference type="PRINTS" id="PR00032">
    <property type="entry name" value="HTHARAC"/>
</dbReference>
<organism evidence="5 6">
    <name type="scientific">Paenibacillus yonginensis</name>
    <dbReference type="NCBI Taxonomy" id="1462996"/>
    <lineage>
        <taxon>Bacteria</taxon>
        <taxon>Bacillati</taxon>
        <taxon>Bacillota</taxon>
        <taxon>Bacilli</taxon>
        <taxon>Bacillales</taxon>
        <taxon>Paenibacillaceae</taxon>
        <taxon>Paenibacillus</taxon>
    </lineage>
</organism>
<dbReference type="SUPFAM" id="SSF51215">
    <property type="entry name" value="Regulatory protein AraC"/>
    <property type="match status" value="1"/>
</dbReference>
<evidence type="ECO:0000313" key="6">
    <source>
        <dbReference type="Proteomes" id="UP000092573"/>
    </source>
</evidence>
<dbReference type="Proteomes" id="UP000092573">
    <property type="component" value="Chromosome"/>
</dbReference>
<dbReference type="PROSITE" id="PS01124">
    <property type="entry name" value="HTH_ARAC_FAMILY_2"/>
    <property type="match status" value="1"/>
</dbReference>
<proteinExistence type="predicted"/>
<feature type="domain" description="HTH araC/xylS-type" evidence="4">
    <location>
        <begin position="168"/>
        <end position="266"/>
    </location>
</feature>
<keyword evidence="1" id="KW-0805">Transcription regulation</keyword>
<dbReference type="GO" id="GO:0003700">
    <property type="term" value="F:DNA-binding transcription factor activity"/>
    <property type="evidence" value="ECO:0007669"/>
    <property type="project" value="InterPro"/>
</dbReference>
<evidence type="ECO:0000256" key="2">
    <source>
        <dbReference type="ARBA" id="ARBA00023125"/>
    </source>
</evidence>
<dbReference type="InterPro" id="IPR020449">
    <property type="entry name" value="Tscrpt_reg_AraC-type_HTH"/>
</dbReference>
<protein>
    <submittedName>
        <fullName evidence="5">AraC family transcriptional regulator</fullName>
    </submittedName>
</protein>